<evidence type="ECO:0000259" key="2">
    <source>
        <dbReference type="Pfam" id="PF00535"/>
    </source>
</evidence>
<feature type="transmembrane region" description="Helical" evidence="1">
    <location>
        <begin position="309"/>
        <end position="340"/>
    </location>
</feature>
<dbReference type="AlphaFoldDB" id="A0A101HK47"/>
<protein>
    <recommendedName>
        <fullName evidence="2">Glycosyltransferase 2-like domain-containing protein</fullName>
    </recommendedName>
</protein>
<organism evidence="3 4">
    <name type="scientific">Proteiniphilum acetatigenes</name>
    <dbReference type="NCBI Taxonomy" id="294710"/>
    <lineage>
        <taxon>Bacteria</taxon>
        <taxon>Pseudomonadati</taxon>
        <taxon>Bacteroidota</taxon>
        <taxon>Bacteroidia</taxon>
        <taxon>Bacteroidales</taxon>
        <taxon>Dysgonomonadaceae</taxon>
        <taxon>Proteiniphilum</taxon>
    </lineage>
</organism>
<evidence type="ECO:0000256" key="1">
    <source>
        <dbReference type="SAM" id="Phobius"/>
    </source>
</evidence>
<keyword evidence="1" id="KW-1133">Transmembrane helix</keyword>
<dbReference type="EMBL" id="LGGN01000059">
    <property type="protein sequence ID" value="KUK78208.1"/>
    <property type="molecule type" value="Genomic_DNA"/>
</dbReference>
<dbReference type="PANTHER" id="PTHR43685:SF2">
    <property type="entry name" value="GLYCOSYLTRANSFERASE 2-LIKE DOMAIN-CONTAINING PROTEIN"/>
    <property type="match status" value="1"/>
</dbReference>
<keyword evidence="1" id="KW-0812">Transmembrane</keyword>
<dbReference type="InterPro" id="IPR029044">
    <property type="entry name" value="Nucleotide-diphossugar_trans"/>
</dbReference>
<dbReference type="Proteomes" id="UP000053860">
    <property type="component" value="Unassembled WGS sequence"/>
</dbReference>
<evidence type="ECO:0000313" key="4">
    <source>
        <dbReference type="Proteomes" id="UP000053860"/>
    </source>
</evidence>
<dbReference type="InterPro" id="IPR050834">
    <property type="entry name" value="Glycosyltransf_2"/>
</dbReference>
<dbReference type="PATRIC" id="fig|294710.3.peg.702"/>
<dbReference type="PANTHER" id="PTHR43685">
    <property type="entry name" value="GLYCOSYLTRANSFERASE"/>
    <property type="match status" value="1"/>
</dbReference>
<comment type="caution">
    <text evidence="3">The sequence shown here is derived from an EMBL/GenBank/DDBJ whole genome shotgun (WGS) entry which is preliminary data.</text>
</comment>
<evidence type="ECO:0000313" key="3">
    <source>
        <dbReference type="EMBL" id="KUK78208.1"/>
    </source>
</evidence>
<dbReference type="InterPro" id="IPR001173">
    <property type="entry name" value="Glyco_trans_2-like"/>
</dbReference>
<accession>A0A101HK47</accession>
<feature type="domain" description="Glycosyltransferase 2-like" evidence="2">
    <location>
        <begin position="61"/>
        <end position="228"/>
    </location>
</feature>
<feature type="transmembrane region" description="Helical" evidence="1">
    <location>
        <begin position="15"/>
        <end position="36"/>
    </location>
</feature>
<reference evidence="4" key="1">
    <citation type="journal article" date="2015" name="MBio">
        <title>Genome-Resolved Metagenomic Analysis Reveals Roles for Candidate Phyla and Other Microbial Community Members in Biogeochemical Transformations in Oil Reservoirs.</title>
        <authorList>
            <person name="Hu P."/>
            <person name="Tom L."/>
            <person name="Singh A."/>
            <person name="Thomas B.C."/>
            <person name="Baker B.J."/>
            <person name="Piceno Y.M."/>
            <person name="Andersen G.L."/>
            <person name="Banfield J.F."/>
        </authorList>
    </citation>
    <scope>NUCLEOTIDE SEQUENCE [LARGE SCALE GENOMIC DNA]</scope>
</reference>
<keyword evidence="1" id="KW-0472">Membrane</keyword>
<name>A0A101HK47_9BACT</name>
<dbReference type="SUPFAM" id="SSF53448">
    <property type="entry name" value="Nucleotide-diphospho-sugar transferases"/>
    <property type="match status" value="1"/>
</dbReference>
<sequence length="391" mass="45480">MEYLSQLIAGFTPTMWILIGLLFLFFLVQILFYLVVYNKPYRHQKKQEASPHPDAALPPISVIISSKNSSEELAESLPFILEQDYPDYEVIVVNSGSTDETDMVLNAASLKYPHLYHTYVPDDADSLDEKKLALTIGIKAAKHEHLLFTEAYCRPCTAHWIREYGRAFAQGNEILLGFNRINIDKKTKMHRFIRFDNLMHHLKFLSMALLGHPFMGIGRNMGYRKELFFRHKGFSSILHIDGGEDDLYINRIARGVPTGVVLSPESVTETEGVDNFFTWRSLKSKYLYTKQYHRGVAPLLLSLESFTRYAFYLMLTLTIGLSIYTASWLLTAIALLLFLIRYGIQWRVLNRAGRLLDGMGYHLNLLLYDLFQPFNNFRFRRYANKRNRYRR</sequence>
<proteinExistence type="predicted"/>
<gene>
    <name evidence="3" type="ORF">XD92_0457</name>
</gene>
<dbReference type="Pfam" id="PF00535">
    <property type="entry name" value="Glycos_transf_2"/>
    <property type="match status" value="1"/>
</dbReference>
<dbReference type="Gene3D" id="3.90.550.10">
    <property type="entry name" value="Spore Coat Polysaccharide Biosynthesis Protein SpsA, Chain A"/>
    <property type="match status" value="1"/>
</dbReference>